<dbReference type="AlphaFoldDB" id="A0A4R5CDD2"/>
<comment type="caution">
    <text evidence="4">The sequence shown here is derived from an EMBL/GenBank/DDBJ whole genome shotgun (WGS) entry which is preliminary data.</text>
</comment>
<dbReference type="OrthoDB" id="1121493at2"/>
<dbReference type="InterPro" id="IPR026444">
    <property type="entry name" value="Secre_tail"/>
</dbReference>
<evidence type="ECO:0000259" key="2">
    <source>
        <dbReference type="Pfam" id="PF18676"/>
    </source>
</evidence>
<dbReference type="InterPro" id="IPR041286">
    <property type="entry name" value="MBG_2"/>
</dbReference>
<sequence>GSITGVVAGDVISVTRASSGDPANATVAGSTYSIIGTLVDSASRLANYTITNPNGALTVTKASIVVVNTDRSKVYGVTFTNADYSGSITGVVAGDVITVARASSGDPANATVAGSTYPIIGTLVDSAGRLANYTITNLNGALTVTKASIVVVNTDRSKVYGVTFTNADYSGSITGVVAGDVISVTRASSGDPANATVAGSTYPIIGTLVDPTSRLANYTITNPNGVLTVTKASIVVVNTDRSKVYGVTFTNADYSGSIIGVVAGDVITVARASSGDPANATVVGSNYPIIGTLVDSASRLANYTITNPNGALTVTKASIVVVNTDRSKVYGVTLTNADYSGSITGVVAGDVITVTRASSGDPANATVAGSTYPIIGTLVDSASRLANYTITNLNGALTINAAPANSLVAVGPTTVQYSDQATFTARIVGGAPLVVGGPQAAVSATFKVGTQIMGTANFIVSGLDLVATTTYALIEGVAGQMSPGSKIVTAVINSVDSNFVISNLGPTTSLTITNEDARVDYTGDAMKATDNSSTTYATVQLRANIFDVSVPQTPSDPAYDAYPGDIRNAKVMFVDRDNSNAPISGWIPVTTLLNPSDTKVGTVSFNYLVNLLSADYKFLTVGILVDNGYYIRNNADDNVVVTVYLPVGDFITGGGYIVPAQSIGTLASTSGKKVNFGFNVKFNKTGKNLNGNMNIIFRRMESDGIVHSYQIKANAMQSLGVNASNPEIQTAEYVSKTNLTDITNPLSTISMGGNKYLYVKMTDKGEPGLNDMISFVLVEGTADPTVPSNIIFSSNWVSFKTEQMKLTGGNLKVHSGFNLGTPTARINSEAVTAKQVIELPAEPVPFNVLVYPNPAKYQFTLEVLGESKEKVDVMVYDALGRTIKHIESDAGQMIQFGEELPTGAYFTKVSQGTNQKTVRLVKE</sequence>
<dbReference type="Pfam" id="PF18962">
    <property type="entry name" value="Por_Secre_tail"/>
    <property type="match status" value="1"/>
</dbReference>
<organism evidence="4 5">
    <name type="scientific">Flavobacterium cellulosilyticum</name>
    <dbReference type="NCBI Taxonomy" id="2541731"/>
    <lineage>
        <taxon>Bacteria</taxon>
        <taxon>Pseudomonadati</taxon>
        <taxon>Bacteroidota</taxon>
        <taxon>Flavobacteriia</taxon>
        <taxon>Flavobacteriales</taxon>
        <taxon>Flavobacteriaceae</taxon>
        <taxon>Flavobacterium</taxon>
    </lineage>
</organism>
<dbReference type="EMBL" id="SMFK01000003">
    <property type="protein sequence ID" value="TDD98048.1"/>
    <property type="molecule type" value="Genomic_DNA"/>
</dbReference>
<evidence type="ECO:0000313" key="5">
    <source>
        <dbReference type="Proteomes" id="UP000295479"/>
    </source>
</evidence>
<accession>A0A4R5CDD2</accession>
<reference evidence="4 5" key="1">
    <citation type="submission" date="2019-03" db="EMBL/GenBank/DDBJ databases">
        <title>Flavobacterium AR-3-4 sp. nov. isolated from arctic soil.</title>
        <authorList>
            <person name="Chaudhary D.K."/>
        </authorList>
    </citation>
    <scope>NUCLEOTIDE SEQUENCE [LARGE SCALE GENOMIC DNA]</scope>
    <source>
        <strain evidence="4 5">AR-3-4</strain>
    </source>
</reference>
<protein>
    <submittedName>
        <fullName evidence="4">T9SS type A sorting domain-containing protein</fullName>
    </submittedName>
</protein>
<evidence type="ECO:0000259" key="3">
    <source>
        <dbReference type="Pfam" id="PF18962"/>
    </source>
</evidence>
<feature type="domain" description="MBG" evidence="2">
    <location>
        <begin position="66"/>
        <end position="143"/>
    </location>
</feature>
<dbReference type="Pfam" id="PF18676">
    <property type="entry name" value="MBG_2"/>
    <property type="match status" value="2"/>
</dbReference>
<name>A0A4R5CDD2_9FLAO</name>
<dbReference type="RefSeq" id="WP_132003989.1">
    <property type="nucleotide sequence ID" value="NZ_SMFK01000003.1"/>
</dbReference>
<feature type="domain" description="Secretion system C-terminal sorting" evidence="3">
    <location>
        <begin position="850"/>
        <end position="920"/>
    </location>
</feature>
<feature type="non-terminal residue" evidence="4">
    <location>
        <position position="1"/>
    </location>
</feature>
<dbReference type="Proteomes" id="UP000295479">
    <property type="component" value="Unassembled WGS sequence"/>
</dbReference>
<keyword evidence="1" id="KW-0732">Signal</keyword>
<gene>
    <name evidence="4" type="ORF">E0F76_08115</name>
</gene>
<keyword evidence="5" id="KW-1185">Reference proteome</keyword>
<feature type="domain" description="MBG" evidence="2">
    <location>
        <begin position="321"/>
        <end position="398"/>
    </location>
</feature>
<evidence type="ECO:0000256" key="1">
    <source>
        <dbReference type="ARBA" id="ARBA00022729"/>
    </source>
</evidence>
<dbReference type="NCBIfam" id="TIGR04183">
    <property type="entry name" value="Por_Secre_tail"/>
    <property type="match status" value="1"/>
</dbReference>
<proteinExistence type="predicted"/>
<evidence type="ECO:0000313" key="4">
    <source>
        <dbReference type="EMBL" id="TDD98048.1"/>
    </source>
</evidence>